<dbReference type="InterPro" id="IPR025989">
    <property type="entry name" value="Virulence_F_dom"/>
</dbReference>
<comment type="caution">
    <text evidence="2">The sequence shown here is derived from an EMBL/GenBank/DDBJ whole genome shotgun (WGS) entry which is preliminary data.</text>
</comment>
<evidence type="ECO:0000313" key="2">
    <source>
        <dbReference type="EMBL" id="MDQ0320699.1"/>
    </source>
</evidence>
<accession>A0ABU0BR32</accession>
<name>A0ABU0BR32_9HYPH</name>
<dbReference type="EMBL" id="JAUSVF010000001">
    <property type="protein sequence ID" value="MDQ0320699.1"/>
    <property type="molecule type" value="Genomic_DNA"/>
</dbReference>
<feature type="domain" description="Virulence factor" evidence="1">
    <location>
        <begin position="7"/>
        <end position="92"/>
    </location>
</feature>
<sequence length="100" mass="11152">MADRIIVYWRDIPAQVIIKQGRKNAKRELSLRFTEAIDMAAMRTGAAESGEYLAEWRKADPTPVSDDLEAEADKAVTEIEAAYDRERLVALVKAGGKDDV</sequence>
<protein>
    <recommendedName>
        <fullName evidence="1">Virulence factor domain-containing protein</fullName>
    </recommendedName>
</protein>
<organism evidence="2 3">
    <name type="scientific">Pararhizobium capsulatum DSM 1112</name>
    <dbReference type="NCBI Taxonomy" id="1121113"/>
    <lineage>
        <taxon>Bacteria</taxon>
        <taxon>Pseudomonadati</taxon>
        <taxon>Pseudomonadota</taxon>
        <taxon>Alphaproteobacteria</taxon>
        <taxon>Hyphomicrobiales</taxon>
        <taxon>Rhizobiaceae</taxon>
        <taxon>Rhizobium/Agrobacterium group</taxon>
        <taxon>Pararhizobium</taxon>
    </lineage>
</organism>
<keyword evidence="3" id="KW-1185">Reference proteome</keyword>
<gene>
    <name evidence="2" type="ORF">QO002_002837</name>
</gene>
<dbReference type="Pfam" id="PF13769">
    <property type="entry name" value="Virulence_fact"/>
    <property type="match status" value="1"/>
</dbReference>
<reference evidence="2 3" key="1">
    <citation type="submission" date="2023-07" db="EMBL/GenBank/DDBJ databases">
        <title>Genomic Encyclopedia of Type Strains, Phase IV (KMG-IV): sequencing the most valuable type-strain genomes for metagenomic binning, comparative biology and taxonomic classification.</title>
        <authorList>
            <person name="Goeker M."/>
        </authorList>
    </citation>
    <scope>NUCLEOTIDE SEQUENCE [LARGE SCALE GENOMIC DNA]</scope>
    <source>
        <strain evidence="2 3">DSM 1112</strain>
    </source>
</reference>
<evidence type="ECO:0000259" key="1">
    <source>
        <dbReference type="Pfam" id="PF13769"/>
    </source>
</evidence>
<dbReference type="RefSeq" id="WP_307230684.1">
    <property type="nucleotide sequence ID" value="NZ_JAUSVF010000001.1"/>
</dbReference>
<evidence type="ECO:0000313" key="3">
    <source>
        <dbReference type="Proteomes" id="UP001230207"/>
    </source>
</evidence>
<dbReference type="Proteomes" id="UP001230207">
    <property type="component" value="Unassembled WGS sequence"/>
</dbReference>
<proteinExistence type="predicted"/>